<accession>A0A067TB05</accession>
<organism evidence="2 3">
    <name type="scientific">Galerina marginata (strain CBS 339.88)</name>
    <dbReference type="NCBI Taxonomy" id="685588"/>
    <lineage>
        <taxon>Eukaryota</taxon>
        <taxon>Fungi</taxon>
        <taxon>Dikarya</taxon>
        <taxon>Basidiomycota</taxon>
        <taxon>Agaricomycotina</taxon>
        <taxon>Agaricomycetes</taxon>
        <taxon>Agaricomycetidae</taxon>
        <taxon>Agaricales</taxon>
        <taxon>Agaricineae</taxon>
        <taxon>Strophariaceae</taxon>
        <taxon>Galerina</taxon>
    </lineage>
</organism>
<evidence type="ECO:0000313" key="3">
    <source>
        <dbReference type="Proteomes" id="UP000027222"/>
    </source>
</evidence>
<protein>
    <submittedName>
        <fullName evidence="2">Uncharacterized protein</fullName>
    </submittedName>
</protein>
<evidence type="ECO:0000313" key="2">
    <source>
        <dbReference type="EMBL" id="KDR79517.1"/>
    </source>
</evidence>
<feature type="compositionally biased region" description="Basic and acidic residues" evidence="1">
    <location>
        <begin position="11"/>
        <end position="27"/>
    </location>
</feature>
<proteinExistence type="predicted"/>
<reference evidence="3" key="1">
    <citation type="journal article" date="2014" name="Proc. Natl. Acad. Sci. U.S.A.">
        <title>Extensive sampling of basidiomycete genomes demonstrates inadequacy of the white-rot/brown-rot paradigm for wood decay fungi.</title>
        <authorList>
            <person name="Riley R."/>
            <person name="Salamov A.A."/>
            <person name="Brown D.W."/>
            <person name="Nagy L.G."/>
            <person name="Floudas D."/>
            <person name="Held B.W."/>
            <person name="Levasseur A."/>
            <person name="Lombard V."/>
            <person name="Morin E."/>
            <person name="Otillar R."/>
            <person name="Lindquist E.A."/>
            <person name="Sun H."/>
            <person name="LaButti K.M."/>
            <person name="Schmutz J."/>
            <person name="Jabbour D."/>
            <person name="Luo H."/>
            <person name="Baker S.E."/>
            <person name="Pisabarro A.G."/>
            <person name="Walton J.D."/>
            <person name="Blanchette R.A."/>
            <person name="Henrissat B."/>
            <person name="Martin F."/>
            <person name="Cullen D."/>
            <person name="Hibbett D.S."/>
            <person name="Grigoriev I.V."/>
        </authorList>
    </citation>
    <scope>NUCLEOTIDE SEQUENCE [LARGE SCALE GENOMIC DNA]</scope>
    <source>
        <strain evidence="3">CBS 339.88</strain>
    </source>
</reference>
<dbReference type="HOGENOM" id="CLU_813935_0_0_1"/>
<dbReference type="Proteomes" id="UP000027222">
    <property type="component" value="Unassembled WGS sequence"/>
</dbReference>
<keyword evidence="3" id="KW-1185">Reference proteome</keyword>
<name>A0A067TB05_GALM3</name>
<gene>
    <name evidence="2" type="ORF">GALMADRAFT_208859</name>
</gene>
<feature type="region of interest" description="Disordered" evidence="1">
    <location>
        <begin position="1"/>
        <end position="34"/>
    </location>
</feature>
<dbReference type="EMBL" id="KL142373">
    <property type="protein sequence ID" value="KDR79517.1"/>
    <property type="molecule type" value="Genomic_DNA"/>
</dbReference>
<evidence type="ECO:0000256" key="1">
    <source>
        <dbReference type="SAM" id="MobiDB-lite"/>
    </source>
</evidence>
<sequence length="341" mass="37817">MAPHVQTGKRTAVEELTQRSLTRRQDENCDTQRNPSATFVPALGHTVAPEKEKLNGLLKVLTMPFVSRAKNTTNAEVRASGRAEKTLIDPGPSTMVLPRSRENTGTATQTKIKMVKLFDLVSAGPCSDALMERDLTEYGLTWDALGGEDGKKQWGMFKKQIRAAVSLSSPHSYFTSSSKSEHNSIILIFDKFNAYLQLCEIKGQVALCEEFGRHWAGFAIYYFANSGTWPEPYEEFQCLHDDRDVTRENEGMKTKRTQRYQSIPDGLQRLDISVFVPLTKSTATGSGASSGRNHVGKEVDSACDKNEILLNNAATSQAQPFGMVETRKISLFSEHPANTSK</sequence>
<dbReference type="AlphaFoldDB" id="A0A067TB05"/>